<gene>
    <name evidence="2" type="ORF">A4V02_05690</name>
</gene>
<dbReference type="InterPro" id="IPR011257">
    <property type="entry name" value="DNA_glycosylase"/>
</dbReference>
<dbReference type="PANTHER" id="PTHR30037:SF4">
    <property type="entry name" value="DNA-3-METHYLADENINE GLYCOSYLASE I"/>
    <property type="match status" value="1"/>
</dbReference>
<accession>A0A1Z2XJP2</accession>
<dbReference type="GO" id="GO:0008725">
    <property type="term" value="F:DNA-3-methyladenine glycosylase activity"/>
    <property type="evidence" value="ECO:0007669"/>
    <property type="project" value="InterPro"/>
</dbReference>
<evidence type="ECO:0000313" key="3">
    <source>
        <dbReference type="Proteomes" id="UP000186351"/>
    </source>
</evidence>
<dbReference type="SUPFAM" id="SSF48150">
    <property type="entry name" value="DNA-glycosylase"/>
    <property type="match status" value="1"/>
</dbReference>
<evidence type="ECO:0000256" key="1">
    <source>
        <dbReference type="PIRSR" id="PIRSR605019-1"/>
    </source>
</evidence>
<evidence type="ECO:0000313" key="2">
    <source>
        <dbReference type="EMBL" id="ANU63265.1"/>
    </source>
</evidence>
<keyword evidence="3" id="KW-1185">Reference proteome</keyword>
<dbReference type="OrthoDB" id="9807664at2"/>
<accession>A0A1B1S902</accession>
<dbReference type="KEGG" id="pary:A4V02_05690"/>
<name>A0A1B1S902_9BACT</name>
<protein>
    <submittedName>
        <fullName evidence="2">DNA-3-methyladenine glycosylase</fullName>
    </submittedName>
</protein>
<dbReference type="Gene3D" id="1.10.340.30">
    <property type="entry name" value="Hypothetical protein, domain 2"/>
    <property type="match status" value="1"/>
</dbReference>
<reference evidence="3" key="1">
    <citation type="submission" date="2016-04" db="EMBL/GenBank/DDBJ databases">
        <title>Complete Genome Sequences of Twelve Strains of a Stable Defined Moderately Diverse Mouse Microbiota 2 (sDMDMm2).</title>
        <authorList>
            <person name="Uchimura Y."/>
            <person name="Wyss M."/>
            <person name="Brugiroux S."/>
            <person name="Limenitakis J.P."/>
            <person name="Stecher B."/>
            <person name="McCoy K.D."/>
            <person name="Macpherson A.J."/>
        </authorList>
    </citation>
    <scope>NUCLEOTIDE SEQUENCE [LARGE SCALE GENOMIC DNA]</scope>
    <source>
        <strain evidence="3">YL27</strain>
    </source>
</reference>
<feature type="binding site" evidence="1">
    <location>
        <position position="25"/>
    </location>
    <ligand>
        <name>Zn(2+)</name>
        <dbReference type="ChEBI" id="CHEBI:29105"/>
    </ligand>
</feature>
<dbReference type="EMBL" id="CP015402">
    <property type="protein sequence ID" value="ANU63265.1"/>
    <property type="molecule type" value="Genomic_DNA"/>
</dbReference>
<dbReference type="RefSeq" id="WP_068960612.1">
    <property type="nucleotide sequence ID" value="NZ_CAJTAP010000015.1"/>
</dbReference>
<dbReference type="GO" id="GO:0006284">
    <property type="term" value="P:base-excision repair"/>
    <property type="evidence" value="ECO:0007669"/>
    <property type="project" value="InterPro"/>
</dbReference>
<dbReference type="Proteomes" id="UP000186351">
    <property type="component" value="Chromosome"/>
</dbReference>
<dbReference type="InterPro" id="IPR005019">
    <property type="entry name" value="Adenine_glyco"/>
</dbReference>
<organism evidence="2 3">
    <name type="scientific">Muribaculum intestinale</name>
    <dbReference type="NCBI Taxonomy" id="1796646"/>
    <lineage>
        <taxon>Bacteria</taxon>
        <taxon>Pseudomonadati</taxon>
        <taxon>Bacteroidota</taxon>
        <taxon>Bacteroidia</taxon>
        <taxon>Bacteroidales</taxon>
        <taxon>Muribaculaceae</taxon>
        <taxon>Muribaculum</taxon>
    </lineage>
</organism>
<feature type="binding site" evidence="1">
    <location>
        <position position="11"/>
    </location>
    <ligand>
        <name>Zn(2+)</name>
        <dbReference type="ChEBI" id="CHEBI:29105"/>
    </ligand>
</feature>
<sequence length="187" mass="21311">MEERQKQVKRCFWANPKNPLYIKYHDEEWGQPVHDDAKLLELLILECFQAGLSWECVLNKREAFREAFDGFDRDTILAYDEKKIDELMSTSGIIRNRAKIKAAISNTSVFKSIQEESGSFDAYLSGLCPKEPIFDHTSTTSTISDALSADLRKRGMKFVGSTTIHAFLQSIGVFNSHAPDCYLYQGK</sequence>
<dbReference type="AlphaFoldDB" id="A0A1B1S902"/>
<feature type="binding site" evidence="1">
    <location>
        <position position="181"/>
    </location>
    <ligand>
        <name>Zn(2+)</name>
        <dbReference type="ChEBI" id="CHEBI:29105"/>
    </ligand>
</feature>
<dbReference type="PANTHER" id="PTHR30037">
    <property type="entry name" value="DNA-3-METHYLADENINE GLYCOSYLASE 1"/>
    <property type="match status" value="1"/>
</dbReference>
<feature type="binding site" evidence="1">
    <location>
        <position position="177"/>
    </location>
    <ligand>
        <name>Zn(2+)</name>
        <dbReference type="ChEBI" id="CHEBI:29105"/>
    </ligand>
</feature>
<dbReference type="STRING" id="1796646.A4V02_05690"/>
<keyword evidence="1" id="KW-0862">Zinc</keyword>
<dbReference type="GO" id="GO:0046872">
    <property type="term" value="F:metal ion binding"/>
    <property type="evidence" value="ECO:0007669"/>
    <property type="project" value="UniProtKB-KW"/>
</dbReference>
<keyword evidence="1" id="KW-0479">Metal-binding</keyword>
<proteinExistence type="predicted"/>
<dbReference type="GeneID" id="65536342"/>
<dbReference type="InterPro" id="IPR052891">
    <property type="entry name" value="DNA-3mA_glycosylase"/>
</dbReference>
<dbReference type="Pfam" id="PF03352">
    <property type="entry name" value="Adenine_glyco"/>
    <property type="match status" value="1"/>
</dbReference>